<dbReference type="EMBL" id="BGZK01001198">
    <property type="protein sequence ID" value="GBP74186.1"/>
    <property type="molecule type" value="Genomic_DNA"/>
</dbReference>
<keyword evidence="2" id="KW-1185">Reference proteome</keyword>
<comment type="caution">
    <text evidence="1">The sequence shown here is derived from an EMBL/GenBank/DDBJ whole genome shotgun (WGS) entry which is preliminary data.</text>
</comment>
<accession>A0A4C1YDK7</accession>
<gene>
    <name evidence="1" type="ORF">EVAR_48236_1</name>
</gene>
<organism evidence="1 2">
    <name type="scientific">Eumeta variegata</name>
    <name type="common">Bagworm moth</name>
    <name type="synonym">Eumeta japonica</name>
    <dbReference type="NCBI Taxonomy" id="151549"/>
    <lineage>
        <taxon>Eukaryota</taxon>
        <taxon>Metazoa</taxon>
        <taxon>Ecdysozoa</taxon>
        <taxon>Arthropoda</taxon>
        <taxon>Hexapoda</taxon>
        <taxon>Insecta</taxon>
        <taxon>Pterygota</taxon>
        <taxon>Neoptera</taxon>
        <taxon>Endopterygota</taxon>
        <taxon>Lepidoptera</taxon>
        <taxon>Glossata</taxon>
        <taxon>Ditrysia</taxon>
        <taxon>Tineoidea</taxon>
        <taxon>Psychidae</taxon>
        <taxon>Oiketicinae</taxon>
        <taxon>Eumeta</taxon>
    </lineage>
</organism>
<dbReference type="Proteomes" id="UP000299102">
    <property type="component" value="Unassembled WGS sequence"/>
</dbReference>
<protein>
    <submittedName>
        <fullName evidence="1">Uncharacterized protein</fullName>
    </submittedName>
</protein>
<sequence>MAESVTSAPHAVIIRNKELEFVYATVFLGITLDNRLQRRPHVKVPIVVSEDTLVANLCELSPAGGARPFVTITQQIPPVFATPE</sequence>
<name>A0A4C1YDK7_EUMVA</name>
<evidence type="ECO:0000313" key="2">
    <source>
        <dbReference type="Proteomes" id="UP000299102"/>
    </source>
</evidence>
<reference evidence="1 2" key="1">
    <citation type="journal article" date="2019" name="Commun. Biol.">
        <title>The bagworm genome reveals a unique fibroin gene that provides high tensile strength.</title>
        <authorList>
            <person name="Kono N."/>
            <person name="Nakamura H."/>
            <person name="Ohtoshi R."/>
            <person name="Tomita M."/>
            <person name="Numata K."/>
            <person name="Arakawa K."/>
        </authorList>
    </citation>
    <scope>NUCLEOTIDE SEQUENCE [LARGE SCALE GENOMIC DNA]</scope>
</reference>
<evidence type="ECO:0000313" key="1">
    <source>
        <dbReference type="EMBL" id="GBP74186.1"/>
    </source>
</evidence>
<dbReference type="AlphaFoldDB" id="A0A4C1YDK7"/>
<proteinExistence type="predicted"/>